<dbReference type="EMBL" id="BRVP01000008">
    <property type="protein sequence ID" value="GLB52434.1"/>
    <property type="molecule type" value="Genomic_DNA"/>
</dbReference>
<evidence type="ECO:0000313" key="2">
    <source>
        <dbReference type="EMBL" id="GLB52434.1"/>
    </source>
</evidence>
<dbReference type="Proteomes" id="UP001143545">
    <property type="component" value="Unassembled WGS sequence"/>
</dbReference>
<keyword evidence="1" id="KW-0812">Transmembrane</keyword>
<feature type="transmembrane region" description="Helical" evidence="1">
    <location>
        <begin position="46"/>
        <end position="63"/>
    </location>
</feature>
<evidence type="ECO:0000313" key="3">
    <source>
        <dbReference type="Proteomes" id="UP001143545"/>
    </source>
</evidence>
<name>A0A9W6B4J5_9FLAO</name>
<accession>A0A9W6B4J5</accession>
<sequence length="281" mass="33116">MIFLKKIPLIFYAVIAIGLAMILTRYFETFLIQIEWILILGGSSKIALYTGVLTVLTLHYGVFQLQIQRKNDLLANEYINQPEFKFLKFLSGSRDKTSLIDNSPCCCFDNKTSSFNNCKDEHWFDIEQNGKLPASNVIVVFFHSKENNNIEYDSRIKKAKTLIKGDCLQYKLPPFTFKKEFHSKGKNDSFFALISYRSLYSGIRYKRIYELDYSSEKELLDNEYWKDSIKFYSIKLIDISDEKTIRLKDVIIGNLAYLFYRLKFINSLSKENWIKNINFHY</sequence>
<dbReference type="RefSeq" id="WP_281753697.1">
    <property type="nucleotide sequence ID" value="NZ_BRVP01000008.1"/>
</dbReference>
<comment type="caution">
    <text evidence="2">The sequence shown here is derived from an EMBL/GenBank/DDBJ whole genome shotgun (WGS) entry which is preliminary data.</text>
</comment>
<dbReference type="AlphaFoldDB" id="A0A9W6B4J5"/>
<feature type="transmembrane region" description="Helical" evidence="1">
    <location>
        <begin position="7"/>
        <end position="26"/>
    </location>
</feature>
<keyword evidence="3" id="KW-1185">Reference proteome</keyword>
<keyword evidence="1" id="KW-1133">Transmembrane helix</keyword>
<protein>
    <submittedName>
        <fullName evidence="2">Uncharacterized protein</fullName>
    </submittedName>
</protein>
<keyword evidence="1" id="KW-0472">Membrane</keyword>
<evidence type="ECO:0000256" key="1">
    <source>
        <dbReference type="SAM" id="Phobius"/>
    </source>
</evidence>
<gene>
    <name evidence="2" type="ORF">NBRC110019_14740</name>
</gene>
<proteinExistence type="predicted"/>
<organism evidence="2 3">
    <name type="scientific">Neptunitalea chrysea</name>
    <dbReference type="NCBI Taxonomy" id="1647581"/>
    <lineage>
        <taxon>Bacteria</taxon>
        <taxon>Pseudomonadati</taxon>
        <taxon>Bacteroidota</taxon>
        <taxon>Flavobacteriia</taxon>
        <taxon>Flavobacteriales</taxon>
        <taxon>Flavobacteriaceae</taxon>
        <taxon>Neptunitalea</taxon>
    </lineage>
</organism>
<reference evidence="2" key="1">
    <citation type="submission" date="2022-07" db="EMBL/GenBank/DDBJ databases">
        <title>Taxonomy of Novel Oxalotrophic and Methylotrophic Bacteria.</title>
        <authorList>
            <person name="Sahin N."/>
            <person name="Tani A."/>
        </authorList>
    </citation>
    <scope>NUCLEOTIDE SEQUENCE</scope>
    <source>
        <strain evidence="2">AM327</strain>
    </source>
</reference>